<keyword evidence="4" id="KW-1185">Reference proteome</keyword>
<proteinExistence type="predicted"/>
<evidence type="ECO:0000259" key="2">
    <source>
        <dbReference type="Pfam" id="PF07811"/>
    </source>
</evidence>
<accession>A0ABS7RH93</accession>
<organism evidence="3 4">
    <name type="scientific">Nocardioides jiangsuensis</name>
    <dbReference type="NCBI Taxonomy" id="2866161"/>
    <lineage>
        <taxon>Bacteria</taxon>
        <taxon>Bacillati</taxon>
        <taxon>Actinomycetota</taxon>
        <taxon>Actinomycetes</taxon>
        <taxon>Propionibacteriales</taxon>
        <taxon>Nocardioidaceae</taxon>
        <taxon>Nocardioides</taxon>
    </lineage>
</organism>
<keyword evidence="1" id="KW-0812">Transmembrane</keyword>
<comment type="caution">
    <text evidence="3">The sequence shown here is derived from an EMBL/GenBank/DDBJ whole genome shotgun (WGS) entry which is preliminary data.</text>
</comment>
<dbReference type="Pfam" id="PF07811">
    <property type="entry name" value="TadE"/>
    <property type="match status" value="1"/>
</dbReference>
<dbReference type="RefSeq" id="WP_221024093.1">
    <property type="nucleotide sequence ID" value="NZ_JAIEZQ010000001.1"/>
</dbReference>
<reference evidence="3 4" key="1">
    <citation type="submission" date="2021-08" db="EMBL/GenBank/DDBJ databases">
        <title>Nocardioides bacterium WL0053 sp. nov., isolated from the sediment.</title>
        <authorList>
            <person name="Wang L."/>
            <person name="Zhang D."/>
            <person name="Zhang A."/>
        </authorList>
    </citation>
    <scope>NUCLEOTIDE SEQUENCE [LARGE SCALE GENOMIC DNA]</scope>
    <source>
        <strain evidence="3 4">WL0053</strain>
    </source>
</reference>
<evidence type="ECO:0000313" key="3">
    <source>
        <dbReference type="EMBL" id="MBY9074413.1"/>
    </source>
</evidence>
<sequence length="124" mass="12733">MTPPPPASAREERGSVTAETAVVLPVLVALTLGLVWLVSLAATQVRVVDAARETARAAARDESPSAAVRLGERVAPPGARIEVSEEAGLVRVVVTAEVRGPGGLFAFLPTVEVDADAVATQEPS</sequence>
<dbReference type="InterPro" id="IPR012495">
    <property type="entry name" value="TadE-like_dom"/>
</dbReference>
<dbReference type="EMBL" id="JAIEZQ010000001">
    <property type="protein sequence ID" value="MBY9074413.1"/>
    <property type="molecule type" value="Genomic_DNA"/>
</dbReference>
<protein>
    <submittedName>
        <fullName evidence="3">Pilus assembly protein</fullName>
    </submittedName>
</protein>
<dbReference type="InterPro" id="IPR049790">
    <property type="entry name" value="Rv3655c/TadE"/>
</dbReference>
<keyword evidence="1" id="KW-0472">Membrane</keyword>
<dbReference type="Proteomes" id="UP000754710">
    <property type="component" value="Unassembled WGS sequence"/>
</dbReference>
<evidence type="ECO:0000313" key="4">
    <source>
        <dbReference type="Proteomes" id="UP000754710"/>
    </source>
</evidence>
<gene>
    <name evidence="3" type="ORF">K1X13_06235</name>
</gene>
<keyword evidence="1" id="KW-1133">Transmembrane helix</keyword>
<dbReference type="NCBIfam" id="NF041390">
    <property type="entry name" value="TadE_Rv3655c"/>
    <property type="match status" value="1"/>
</dbReference>
<feature type="domain" description="TadE-like" evidence="2">
    <location>
        <begin position="14"/>
        <end position="56"/>
    </location>
</feature>
<name>A0ABS7RH93_9ACTN</name>
<evidence type="ECO:0000256" key="1">
    <source>
        <dbReference type="SAM" id="Phobius"/>
    </source>
</evidence>
<feature type="transmembrane region" description="Helical" evidence="1">
    <location>
        <begin position="20"/>
        <end position="42"/>
    </location>
</feature>